<evidence type="ECO:0000256" key="11">
    <source>
        <dbReference type="SAM" id="MobiDB-lite"/>
    </source>
</evidence>
<evidence type="ECO:0000256" key="10">
    <source>
        <dbReference type="ARBA" id="ARBA00061172"/>
    </source>
</evidence>
<name>J3MJ05_ORYBR</name>
<dbReference type="PANTHER" id="PTHR10695:SF56">
    <property type="entry name" value="PHOSPHOPANTETHEINE ADENYLYLTRANSFERASE 1"/>
    <property type="match status" value="1"/>
</dbReference>
<keyword evidence="3" id="KW-0548">Nucleotidyltransferase</keyword>
<dbReference type="EC" id="2.7.7.3" evidence="1"/>
<keyword evidence="14" id="KW-1185">Reference proteome</keyword>
<evidence type="ECO:0000256" key="9">
    <source>
        <dbReference type="ARBA" id="ARBA00060565"/>
    </source>
</evidence>
<dbReference type="GO" id="GO:0004595">
    <property type="term" value="F:pantetheine-phosphate adenylyltransferase activity"/>
    <property type="evidence" value="ECO:0007669"/>
    <property type="project" value="UniProtKB-EC"/>
</dbReference>
<evidence type="ECO:0000256" key="4">
    <source>
        <dbReference type="ARBA" id="ARBA00022741"/>
    </source>
</evidence>
<comment type="similarity">
    <text evidence="10">Belongs to the eukaryotic CoaD family.</text>
</comment>
<dbReference type="OMA" id="PIHNGHR"/>
<dbReference type="CDD" id="cd02164">
    <property type="entry name" value="PPAT_CoAS"/>
    <property type="match status" value="1"/>
</dbReference>
<evidence type="ECO:0000256" key="7">
    <source>
        <dbReference type="ARBA" id="ARBA00029346"/>
    </source>
</evidence>
<comment type="pathway">
    <text evidence="9">Cofactor biosynthesis; coenzyme A biosynthesis; CoA from (R)-pantothenate: step 4/5.</text>
</comment>
<keyword evidence="6" id="KW-0173">Coenzyme A biosynthesis</keyword>
<reference evidence="13" key="1">
    <citation type="journal article" date="2013" name="Nat. Commun.">
        <title>Whole-genome sequencing of Oryza brachyantha reveals mechanisms underlying Oryza genome evolution.</title>
        <authorList>
            <person name="Chen J."/>
            <person name="Huang Q."/>
            <person name="Gao D."/>
            <person name="Wang J."/>
            <person name="Lang Y."/>
            <person name="Liu T."/>
            <person name="Li B."/>
            <person name="Bai Z."/>
            <person name="Luis Goicoechea J."/>
            <person name="Liang C."/>
            <person name="Chen C."/>
            <person name="Zhang W."/>
            <person name="Sun S."/>
            <person name="Liao Y."/>
            <person name="Zhang X."/>
            <person name="Yang L."/>
            <person name="Song C."/>
            <person name="Wang M."/>
            <person name="Shi J."/>
            <person name="Liu G."/>
            <person name="Liu J."/>
            <person name="Zhou H."/>
            <person name="Zhou W."/>
            <person name="Yu Q."/>
            <person name="An N."/>
            <person name="Chen Y."/>
            <person name="Cai Q."/>
            <person name="Wang B."/>
            <person name="Liu B."/>
            <person name="Min J."/>
            <person name="Huang Y."/>
            <person name="Wu H."/>
            <person name="Li Z."/>
            <person name="Zhang Y."/>
            <person name="Yin Y."/>
            <person name="Song W."/>
            <person name="Jiang J."/>
            <person name="Jackson S.A."/>
            <person name="Wing R.A."/>
            <person name="Wang J."/>
            <person name="Chen M."/>
        </authorList>
    </citation>
    <scope>NUCLEOTIDE SEQUENCE [LARGE SCALE GENOMIC DNA]</scope>
    <source>
        <strain evidence="13">cv. IRGC 101232</strain>
    </source>
</reference>
<dbReference type="AlphaFoldDB" id="J3MJ05"/>
<dbReference type="GO" id="GO:0005524">
    <property type="term" value="F:ATP binding"/>
    <property type="evidence" value="ECO:0007669"/>
    <property type="project" value="UniProtKB-KW"/>
</dbReference>
<feature type="region of interest" description="Disordered" evidence="11">
    <location>
        <begin position="165"/>
        <end position="189"/>
    </location>
</feature>
<protein>
    <recommendedName>
        <fullName evidence="1">pantetheine-phosphate adenylyltransferase</fullName>
        <ecNumber evidence="1">2.7.7.3</ecNumber>
    </recommendedName>
</protein>
<dbReference type="FunFam" id="3.40.50.620:FF:000156">
    <property type="entry name" value="Phosphopantetheine adenylyltransferase 1-like"/>
    <property type="match status" value="1"/>
</dbReference>
<dbReference type="InterPro" id="IPR004821">
    <property type="entry name" value="Cyt_trans-like"/>
</dbReference>
<dbReference type="EnsemblPlants" id="OB07G13870.1">
    <property type="protein sequence ID" value="OB07G13870.1"/>
    <property type="gene ID" value="OB07G13870"/>
</dbReference>
<reference evidence="13" key="2">
    <citation type="submission" date="2013-04" db="UniProtKB">
        <authorList>
            <consortium name="EnsemblPlants"/>
        </authorList>
    </citation>
    <scope>IDENTIFICATION</scope>
</reference>
<evidence type="ECO:0000313" key="14">
    <source>
        <dbReference type="Proteomes" id="UP000006038"/>
    </source>
</evidence>
<dbReference type="HOGENOM" id="CLU_035272_4_2_1"/>
<keyword evidence="5" id="KW-0067">ATP-binding</keyword>
<evidence type="ECO:0000259" key="12">
    <source>
        <dbReference type="Pfam" id="PF01467"/>
    </source>
</evidence>
<dbReference type="InterPro" id="IPR014729">
    <property type="entry name" value="Rossmann-like_a/b/a_fold"/>
</dbReference>
<dbReference type="NCBIfam" id="NF001985">
    <property type="entry name" value="PRK00777.1"/>
    <property type="match status" value="1"/>
</dbReference>
<keyword evidence="2" id="KW-0808">Transferase</keyword>
<evidence type="ECO:0000313" key="13">
    <source>
        <dbReference type="EnsemblPlants" id="OB07G13870.1"/>
    </source>
</evidence>
<comment type="catalytic activity">
    <reaction evidence="7">
        <text>(R)-4'-phosphopantetheine + ATP + H(+) = 3'-dephospho-CoA + diphosphate</text>
        <dbReference type="Rhea" id="RHEA:19801"/>
        <dbReference type="ChEBI" id="CHEBI:15378"/>
        <dbReference type="ChEBI" id="CHEBI:30616"/>
        <dbReference type="ChEBI" id="CHEBI:33019"/>
        <dbReference type="ChEBI" id="CHEBI:57328"/>
        <dbReference type="ChEBI" id="CHEBI:61723"/>
        <dbReference type="EC" id="2.7.7.3"/>
    </reaction>
</comment>
<dbReference type="Gramene" id="OB07G13870.1">
    <property type="protein sequence ID" value="OB07G13870.1"/>
    <property type="gene ID" value="OB07G13870"/>
</dbReference>
<evidence type="ECO:0000256" key="2">
    <source>
        <dbReference type="ARBA" id="ARBA00022679"/>
    </source>
</evidence>
<feature type="domain" description="Cytidyltransferase-like" evidence="12">
    <location>
        <begin position="33"/>
        <end position="172"/>
    </location>
</feature>
<accession>J3MJ05</accession>
<dbReference type="GO" id="GO:0015937">
    <property type="term" value="P:coenzyme A biosynthetic process"/>
    <property type="evidence" value="ECO:0007669"/>
    <property type="project" value="UniProtKB-KW"/>
</dbReference>
<dbReference type="NCBIfam" id="TIGR00125">
    <property type="entry name" value="cyt_tran_rel"/>
    <property type="match status" value="1"/>
</dbReference>
<dbReference type="Gene3D" id="3.40.50.620">
    <property type="entry name" value="HUPs"/>
    <property type="match status" value="1"/>
</dbReference>
<evidence type="ECO:0000256" key="6">
    <source>
        <dbReference type="ARBA" id="ARBA00022993"/>
    </source>
</evidence>
<evidence type="ECO:0000256" key="5">
    <source>
        <dbReference type="ARBA" id="ARBA00022840"/>
    </source>
</evidence>
<proteinExistence type="inferred from homology"/>
<evidence type="ECO:0000256" key="8">
    <source>
        <dbReference type="ARBA" id="ARBA00057662"/>
    </source>
</evidence>
<dbReference type="SUPFAM" id="SSF52374">
    <property type="entry name" value="Nucleotidylyl transferase"/>
    <property type="match status" value="1"/>
</dbReference>
<evidence type="ECO:0000256" key="3">
    <source>
        <dbReference type="ARBA" id="ARBA00022695"/>
    </source>
</evidence>
<dbReference type="STRING" id="4533.J3MJ05"/>
<keyword evidence="4" id="KW-0547">Nucleotide-binding</keyword>
<sequence>MITPPVAGDTLAGALPPPPQSQEEDDPPYCSVVLGGTFDRLHDGHRRLLKASADLAKDRIVVGVCTGPMLAKKEYSELIEPVEKRMKAVEDYIKSVKPELIVQVEPIEDPYGPSIIDDQLDAIIVSKETLNGGLAVNRKREEKRLPLLKVEVVDLLSGGAEGEKLSSSALRKLEAEQTNHGEGAAPKGV</sequence>
<organism evidence="13">
    <name type="scientific">Oryza brachyantha</name>
    <name type="common">malo sina</name>
    <dbReference type="NCBI Taxonomy" id="4533"/>
    <lineage>
        <taxon>Eukaryota</taxon>
        <taxon>Viridiplantae</taxon>
        <taxon>Streptophyta</taxon>
        <taxon>Embryophyta</taxon>
        <taxon>Tracheophyta</taxon>
        <taxon>Spermatophyta</taxon>
        <taxon>Magnoliopsida</taxon>
        <taxon>Liliopsida</taxon>
        <taxon>Poales</taxon>
        <taxon>Poaceae</taxon>
        <taxon>BOP clade</taxon>
        <taxon>Oryzoideae</taxon>
        <taxon>Oryzeae</taxon>
        <taxon>Oryzinae</taxon>
        <taxon>Oryza</taxon>
    </lineage>
</organism>
<dbReference type="eggNOG" id="KOG3351">
    <property type="taxonomic scope" value="Eukaryota"/>
</dbReference>
<dbReference type="PANTHER" id="PTHR10695">
    <property type="entry name" value="DEPHOSPHO-COA KINASE-RELATED"/>
    <property type="match status" value="1"/>
</dbReference>
<feature type="region of interest" description="Disordered" evidence="11">
    <location>
        <begin position="1"/>
        <end position="29"/>
    </location>
</feature>
<dbReference type="Pfam" id="PF01467">
    <property type="entry name" value="CTP_transf_like"/>
    <property type="match status" value="1"/>
</dbReference>
<evidence type="ECO:0000256" key="1">
    <source>
        <dbReference type="ARBA" id="ARBA00012392"/>
    </source>
</evidence>
<dbReference type="GO" id="GO:0004140">
    <property type="term" value="F:dephospho-CoA kinase activity"/>
    <property type="evidence" value="ECO:0007669"/>
    <property type="project" value="TreeGrafter"/>
</dbReference>
<dbReference type="OrthoDB" id="27911at2759"/>
<dbReference type="Proteomes" id="UP000006038">
    <property type="component" value="Chromosome 7"/>
</dbReference>
<comment type="function">
    <text evidence="8">Reversibly transfers an adenylyl group from ATP to 4'-phosphopantetheine, yielding dephospho-CoA (dPCoA) and pyrophosphate. Does not accept 4'-phosphopantothenoylcysteine as a substrate.</text>
</comment>